<organism evidence="2">
    <name type="scientific">Homo sapiens</name>
    <name type="common">Human</name>
    <dbReference type="NCBI Taxonomy" id="9606"/>
    <lineage>
        <taxon>Eukaryota</taxon>
        <taxon>Metazoa</taxon>
        <taxon>Chordata</taxon>
        <taxon>Craniata</taxon>
        <taxon>Vertebrata</taxon>
        <taxon>Euteleostomi</taxon>
        <taxon>Mammalia</taxon>
        <taxon>Eutheria</taxon>
        <taxon>Euarchontoglires</taxon>
        <taxon>Primates</taxon>
        <taxon>Haplorrhini</taxon>
        <taxon>Catarrhini</taxon>
        <taxon>Hominidae</taxon>
        <taxon>Homo</taxon>
    </lineage>
</organism>
<evidence type="ECO:0000256" key="1">
    <source>
        <dbReference type="SAM" id="SignalP"/>
    </source>
</evidence>
<name>Q8N1G7_HUMAN</name>
<reference evidence="2" key="1">
    <citation type="submission" date="2002-07" db="EMBL/GenBank/DDBJ databases">
        <title>NEDO human cDNA sequencing project.</title>
        <authorList>
            <person name="Kanehori K."/>
            <person name="Ishibashi T."/>
            <person name="Chiba Y."/>
            <person name="Fujimori K."/>
            <person name="Hiraoka S."/>
            <person name="Tanai H."/>
            <person name="Watanabe S."/>
            <person name="Ishida S."/>
            <person name="Ono Y."/>
            <person name="Hotuta T."/>
            <person name="Watanabe M."/>
            <person name="Suzuki Y."/>
            <person name="Hata H."/>
            <person name="Nakagawa K."/>
            <person name="Mizuno S."/>
            <person name="Morinaga M."/>
            <person name="Kawamura M."/>
            <person name="Sugiyama T."/>
            <person name="Irie R."/>
            <person name="Otsuki T."/>
            <person name="Sato H."/>
            <person name="Nishikawa T."/>
            <person name="Sugiyama A."/>
            <person name="Kawakami B."/>
            <person name="Nagai K."/>
            <person name="Isogai T."/>
            <person name="Sugano S."/>
        </authorList>
    </citation>
    <scope>NUCLEOTIDE SEQUENCE</scope>
    <source>
        <tissue evidence="2">Synovial membrane</tissue>
    </source>
</reference>
<feature type="signal peptide" evidence="1">
    <location>
        <begin position="1"/>
        <end position="29"/>
    </location>
</feature>
<proteinExistence type="evidence at transcript level"/>
<dbReference type="EMBL" id="AK098818">
    <property type="protein sequence ID" value="BAC05422.1"/>
    <property type="molecule type" value="mRNA"/>
</dbReference>
<dbReference type="PANTHER" id="PTHR46254">
    <property type="entry name" value="PROTEIN GVQW1-RELATED"/>
    <property type="match status" value="1"/>
</dbReference>
<sequence>MPNFAKSLFIHPINFFLLFSTEFCSVSRAGVQWRDLGSLQPLPSRFNRVSCLSLPSGWDCRLMPVIPALWEAKAGGSPEVRGSRLAWSKWQNPVSTKNTKKPQNCPGMVAHACGPNYSGGGGRRIT</sequence>
<accession>Q8N1G7</accession>
<feature type="chain" id="PRO_5004311702" evidence="1">
    <location>
        <begin position="30"/>
        <end position="126"/>
    </location>
</feature>
<protein>
    <submittedName>
        <fullName evidence="2">cDNA FLJ25952 fis, clone SYN00911</fullName>
    </submittedName>
</protein>
<dbReference type="AlphaFoldDB" id="Q8N1G7"/>
<keyword evidence="1" id="KW-0732">Signal</keyword>
<evidence type="ECO:0000313" key="2">
    <source>
        <dbReference type="EMBL" id="BAC05422.1"/>
    </source>
</evidence>
<dbReference type="PeptideAtlas" id="Q8N1G7"/>